<proteinExistence type="inferred from homology"/>
<dbReference type="GO" id="GO:0044773">
    <property type="term" value="P:mitotic DNA damage checkpoint signaling"/>
    <property type="evidence" value="ECO:0007669"/>
    <property type="project" value="TreeGrafter"/>
</dbReference>
<keyword evidence="1 3" id="KW-0547">Nucleotide-binding</keyword>
<keyword evidence="7" id="KW-1185">Reference proteome</keyword>
<dbReference type="Proteomes" id="UP000070544">
    <property type="component" value="Unassembled WGS sequence"/>
</dbReference>
<evidence type="ECO:0000256" key="3">
    <source>
        <dbReference type="PROSITE-ProRule" id="PRU10141"/>
    </source>
</evidence>
<comment type="similarity">
    <text evidence="4">Belongs to the protein kinase superfamily.</text>
</comment>
<dbReference type="SUPFAM" id="SSF56112">
    <property type="entry name" value="Protein kinase-like (PK-like)"/>
    <property type="match status" value="1"/>
</dbReference>
<evidence type="ECO:0000256" key="1">
    <source>
        <dbReference type="ARBA" id="ARBA00022741"/>
    </source>
</evidence>
<dbReference type="STRING" id="1344416.A0A139A1X8"/>
<feature type="domain" description="Protein kinase" evidence="5">
    <location>
        <begin position="200"/>
        <end position="414"/>
    </location>
</feature>
<dbReference type="GO" id="GO:0004674">
    <property type="term" value="F:protein serine/threonine kinase activity"/>
    <property type="evidence" value="ECO:0007669"/>
    <property type="project" value="UniProtKB-KW"/>
</dbReference>
<dbReference type="InterPro" id="IPR017441">
    <property type="entry name" value="Protein_kinase_ATP_BS"/>
</dbReference>
<evidence type="ECO:0000256" key="4">
    <source>
        <dbReference type="RuleBase" id="RU000304"/>
    </source>
</evidence>
<dbReference type="InterPro" id="IPR008271">
    <property type="entry name" value="Ser/Thr_kinase_AS"/>
</dbReference>
<keyword evidence="4" id="KW-0723">Serine/threonine-protein kinase</keyword>
<dbReference type="PANTHER" id="PTHR44167">
    <property type="entry name" value="OVARIAN-SPECIFIC SERINE/THREONINE-PROTEIN KINASE LOK-RELATED"/>
    <property type="match status" value="1"/>
</dbReference>
<sequence length="414" mass="47012">MNLITFDTLQGKMNLLKFTCTLPPELQSKYTKKPFADIDAAFEKVTLASLDMTSLAADIKKLVDQTLANSNNSPSYSPYTLKNPDWSLSAYLRGVFNWVARNIAYDTVFLQTSKDEADWNLQWSHNVFESNPALKDTYAGSFNVAPTYTNADTFPTTYTNTYGYPLKLRYLLSQTLQMNNTPNTWIDFQKNQSVRPYSEISKQKLLGKGGFGEVWSVHIAGDAPGQIYAMKTSTDTKNNALIVDEADNLKTILEKSNFKCPPSVIPGIDVYKFIQKRYESGNFITPKQWFFIASQMIQQLSLLHKFGIAHSDIKPENLVIDESSFKVSIIDFGGACKTRMCRKDFIFTNDYLPSKELAEILRGETLDPKYEDLMVRKKLGYYALAKTLSELKMITNIPAMDKTIQKLLFLSKIQ</sequence>
<evidence type="ECO:0000256" key="2">
    <source>
        <dbReference type="ARBA" id="ARBA00022840"/>
    </source>
</evidence>
<evidence type="ECO:0000313" key="7">
    <source>
        <dbReference type="Proteomes" id="UP000070544"/>
    </source>
</evidence>
<dbReference type="AlphaFoldDB" id="A0A139A1X8"/>
<feature type="binding site" evidence="3">
    <location>
        <position position="231"/>
    </location>
    <ligand>
        <name>ATP</name>
        <dbReference type="ChEBI" id="CHEBI:30616"/>
    </ligand>
</feature>
<organism evidence="6 7">
    <name type="scientific">Gonapodya prolifera (strain JEL478)</name>
    <name type="common">Monoblepharis prolifera</name>
    <dbReference type="NCBI Taxonomy" id="1344416"/>
    <lineage>
        <taxon>Eukaryota</taxon>
        <taxon>Fungi</taxon>
        <taxon>Fungi incertae sedis</taxon>
        <taxon>Chytridiomycota</taxon>
        <taxon>Chytridiomycota incertae sedis</taxon>
        <taxon>Monoblepharidomycetes</taxon>
        <taxon>Monoblepharidales</taxon>
        <taxon>Gonapodyaceae</taxon>
        <taxon>Gonapodya</taxon>
    </lineage>
</organism>
<keyword evidence="6" id="KW-0418">Kinase</keyword>
<name>A0A139A1X8_GONPJ</name>
<keyword evidence="2 3" id="KW-0067">ATP-binding</keyword>
<dbReference type="InterPro" id="IPR011009">
    <property type="entry name" value="Kinase-like_dom_sf"/>
</dbReference>
<keyword evidence="6" id="KW-0808">Transferase</keyword>
<dbReference type="OrthoDB" id="4062651at2759"/>
<reference evidence="6 7" key="1">
    <citation type="journal article" date="2015" name="Genome Biol. Evol.">
        <title>Phylogenomic analyses indicate that early fungi evolved digesting cell walls of algal ancestors of land plants.</title>
        <authorList>
            <person name="Chang Y."/>
            <person name="Wang S."/>
            <person name="Sekimoto S."/>
            <person name="Aerts A.L."/>
            <person name="Choi C."/>
            <person name="Clum A."/>
            <person name="LaButti K.M."/>
            <person name="Lindquist E.A."/>
            <person name="Yee Ngan C."/>
            <person name="Ohm R.A."/>
            <person name="Salamov A.A."/>
            <person name="Grigoriev I.V."/>
            <person name="Spatafora J.W."/>
            <person name="Berbee M.L."/>
        </authorList>
    </citation>
    <scope>NUCLEOTIDE SEQUENCE [LARGE SCALE GENOMIC DNA]</scope>
    <source>
        <strain evidence="6 7">JEL478</strain>
    </source>
</reference>
<protein>
    <submittedName>
        <fullName evidence="6">Kinase-like protein</fullName>
    </submittedName>
</protein>
<accession>A0A139A1X8</accession>
<dbReference type="PROSITE" id="PS00108">
    <property type="entry name" value="PROTEIN_KINASE_ST"/>
    <property type="match status" value="1"/>
</dbReference>
<dbReference type="PROSITE" id="PS50011">
    <property type="entry name" value="PROTEIN_KINASE_DOM"/>
    <property type="match status" value="1"/>
</dbReference>
<dbReference type="InterPro" id="IPR000719">
    <property type="entry name" value="Prot_kinase_dom"/>
</dbReference>
<evidence type="ECO:0000259" key="5">
    <source>
        <dbReference type="PROSITE" id="PS50011"/>
    </source>
</evidence>
<dbReference type="PANTHER" id="PTHR44167:SF24">
    <property type="entry name" value="SERINE_THREONINE-PROTEIN KINASE CHK2"/>
    <property type="match status" value="1"/>
</dbReference>
<gene>
    <name evidence="6" type="ORF">M427DRAFT_47858</name>
</gene>
<dbReference type="Gene3D" id="1.10.510.10">
    <property type="entry name" value="Transferase(Phosphotransferase) domain 1"/>
    <property type="match status" value="1"/>
</dbReference>
<dbReference type="GO" id="GO:0005634">
    <property type="term" value="C:nucleus"/>
    <property type="evidence" value="ECO:0007669"/>
    <property type="project" value="TreeGrafter"/>
</dbReference>
<dbReference type="EMBL" id="KQ965816">
    <property type="protein sequence ID" value="KXS10744.1"/>
    <property type="molecule type" value="Genomic_DNA"/>
</dbReference>
<evidence type="ECO:0000313" key="6">
    <source>
        <dbReference type="EMBL" id="KXS10744.1"/>
    </source>
</evidence>
<dbReference type="SMART" id="SM00220">
    <property type="entry name" value="S_TKc"/>
    <property type="match status" value="1"/>
</dbReference>
<dbReference type="Pfam" id="PF00069">
    <property type="entry name" value="Pkinase"/>
    <property type="match status" value="1"/>
</dbReference>
<dbReference type="GO" id="GO:0005524">
    <property type="term" value="F:ATP binding"/>
    <property type="evidence" value="ECO:0007669"/>
    <property type="project" value="UniProtKB-UniRule"/>
</dbReference>
<dbReference type="PROSITE" id="PS00107">
    <property type="entry name" value="PROTEIN_KINASE_ATP"/>
    <property type="match status" value="1"/>
</dbReference>